<name>A0AAD5YC71_9APHY</name>
<evidence type="ECO:0000256" key="13">
    <source>
        <dbReference type="ARBA" id="ARBA00022932"/>
    </source>
</evidence>
<keyword evidence="11" id="KW-0229">DNA integration</keyword>
<evidence type="ECO:0008006" key="19">
    <source>
        <dbReference type="Google" id="ProtNLM"/>
    </source>
</evidence>
<keyword evidence="8" id="KW-0378">Hydrolase</keyword>
<feature type="domain" description="GAG-pre-integrase" evidence="15">
    <location>
        <begin position="395"/>
        <end position="451"/>
    </location>
</feature>
<reference evidence="17" key="1">
    <citation type="submission" date="2022-07" db="EMBL/GenBank/DDBJ databases">
        <title>Genome Sequence of Physisporinus lineatus.</title>
        <authorList>
            <person name="Buettner E."/>
        </authorList>
    </citation>
    <scope>NUCLEOTIDE SEQUENCE</scope>
    <source>
        <strain evidence="17">VT162</strain>
    </source>
</reference>
<keyword evidence="6" id="KW-0547">Nucleotide-binding</keyword>
<dbReference type="GO" id="GO:0015074">
    <property type="term" value="P:DNA integration"/>
    <property type="evidence" value="ECO:0007669"/>
    <property type="project" value="UniProtKB-KW"/>
</dbReference>
<evidence type="ECO:0000256" key="6">
    <source>
        <dbReference type="ARBA" id="ARBA00022741"/>
    </source>
</evidence>
<organism evidence="17 18">
    <name type="scientific">Meripilus lineatus</name>
    <dbReference type="NCBI Taxonomy" id="2056292"/>
    <lineage>
        <taxon>Eukaryota</taxon>
        <taxon>Fungi</taxon>
        <taxon>Dikarya</taxon>
        <taxon>Basidiomycota</taxon>
        <taxon>Agaricomycotina</taxon>
        <taxon>Agaricomycetes</taxon>
        <taxon>Polyporales</taxon>
        <taxon>Meripilaceae</taxon>
        <taxon>Meripilus</taxon>
    </lineage>
</organism>
<dbReference type="PANTHER" id="PTHR42648">
    <property type="entry name" value="TRANSPOSASE, PUTATIVE-RELATED"/>
    <property type="match status" value="1"/>
</dbReference>
<sequence length="516" mass="57409">MVTGKESKPKVADKVEEWERHDKDARTQITLMLDDKPLNRVLYATTAKGIWDKLKAHYEGKGKQTIAYLIQDFFRDTLSDDSPLEPQLNAMRQKAYILYSLGVKLDNALIAISMIISLPKSYSTLCTILMATEDEIKTDTVVAQILNEEKSRRDSNAATTLIAKTDNKSKVKKDAKWSKKCDHCKKCGHLKAECRKLKAENEAKEKGSTELTAKIATISDSYGDLQVFMAMLELLAANTKLSNEWIIDSGASVPMSSHRDWFQSYQCLSNPKSVRLGDAHPIPAPGIGTICLHVRLNDGTDTVVTMQDVYYIPDLHGNLLSVSHFTESGGSVNFAGNTYMLIDMTGKVSITTHKQDSLYVVNAKAVTPESAYITILDHSDLVTDPSTALVVYQAKERVSKADLATWHCHLGHINVDTIRSMLRKGLVTGGEIIGNRPTGLEVCQPCLEGKQTRTPIAKDANAMHPRLLHRVSSDVCSPMQTQTHQGFRYFITHLDAKSHFLNIQLMKTKDETFHAA</sequence>
<dbReference type="GO" id="GO:0003964">
    <property type="term" value="F:RNA-directed DNA polymerase activity"/>
    <property type="evidence" value="ECO:0007669"/>
    <property type="project" value="UniProtKB-KW"/>
</dbReference>
<evidence type="ECO:0000256" key="12">
    <source>
        <dbReference type="ARBA" id="ARBA00022918"/>
    </source>
</evidence>
<dbReference type="InterPro" id="IPR025724">
    <property type="entry name" value="GAG-pre-integrase_dom"/>
</dbReference>
<dbReference type="InterPro" id="IPR039537">
    <property type="entry name" value="Retrotran_Ty1/copia-like"/>
</dbReference>
<keyword evidence="12" id="KW-0695">RNA-directed DNA polymerase</keyword>
<evidence type="ECO:0000256" key="7">
    <source>
        <dbReference type="ARBA" id="ARBA00022759"/>
    </source>
</evidence>
<dbReference type="InterPro" id="IPR054722">
    <property type="entry name" value="PolX-like_BBD"/>
</dbReference>
<evidence type="ECO:0000259" key="15">
    <source>
        <dbReference type="Pfam" id="PF13976"/>
    </source>
</evidence>
<keyword evidence="7" id="KW-0255">Endonuclease</keyword>
<evidence type="ECO:0000256" key="5">
    <source>
        <dbReference type="ARBA" id="ARBA00022723"/>
    </source>
</evidence>
<evidence type="ECO:0000259" key="16">
    <source>
        <dbReference type="Pfam" id="PF22936"/>
    </source>
</evidence>
<dbReference type="AlphaFoldDB" id="A0AAD5YC71"/>
<keyword evidence="14" id="KW-0233">DNA recombination</keyword>
<evidence type="ECO:0000256" key="9">
    <source>
        <dbReference type="ARBA" id="ARBA00022840"/>
    </source>
</evidence>
<keyword evidence="10" id="KW-0460">Magnesium</keyword>
<accession>A0AAD5YC71</accession>
<evidence type="ECO:0000256" key="8">
    <source>
        <dbReference type="ARBA" id="ARBA00022801"/>
    </source>
</evidence>
<dbReference type="Pfam" id="PF14223">
    <property type="entry name" value="Retrotran_gag_2"/>
    <property type="match status" value="1"/>
</dbReference>
<evidence type="ECO:0000313" key="17">
    <source>
        <dbReference type="EMBL" id="KAJ3474092.1"/>
    </source>
</evidence>
<evidence type="ECO:0000256" key="10">
    <source>
        <dbReference type="ARBA" id="ARBA00022842"/>
    </source>
</evidence>
<dbReference type="GO" id="GO:0008233">
    <property type="term" value="F:peptidase activity"/>
    <property type="evidence" value="ECO:0007669"/>
    <property type="project" value="UniProtKB-KW"/>
</dbReference>
<dbReference type="GO" id="GO:0006310">
    <property type="term" value="P:DNA recombination"/>
    <property type="evidence" value="ECO:0007669"/>
    <property type="project" value="UniProtKB-KW"/>
</dbReference>
<dbReference type="GO" id="GO:0003887">
    <property type="term" value="F:DNA-directed DNA polymerase activity"/>
    <property type="evidence" value="ECO:0007669"/>
    <property type="project" value="UniProtKB-KW"/>
</dbReference>
<keyword evidence="13" id="KW-0808">Transferase</keyword>
<dbReference type="GO" id="GO:0004519">
    <property type="term" value="F:endonuclease activity"/>
    <property type="evidence" value="ECO:0007669"/>
    <property type="project" value="UniProtKB-KW"/>
</dbReference>
<proteinExistence type="predicted"/>
<dbReference type="PANTHER" id="PTHR42648:SF11">
    <property type="entry name" value="TRANSPOSON TY4-P GAG-POL POLYPROTEIN"/>
    <property type="match status" value="1"/>
</dbReference>
<keyword evidence="5" id="KW-0479">Metal-binding</keyword>
<gene>
    <name evidence="17" type="ORF">NLI96_g12653</name>
</gene>
<keyword evidence="4" id="KW-0540">Nuclease</keyword>
<comment type="caution">
    <text evidence="17">The sequence shown here is derived from an EMBL/GenBank/DDBJ whole genome shotgun (WGS) entry which is preliminary data.</text>
</comment>
<dbReference type="GO" id="GO:0005524">
    <property type="term" value="F:ATP binding"/>
    <property type="evidence" value="ECO:0007669"/>
    <property type="project" value="UniProtKB-KW"/>
</dbReference>
<dbReference type="Proteomes" id="UP001212997">
    <property type="component" value="Unassembled WGS sequence"/>
</dbReference>
<evidence type="ECO:0000313" key="18">
    <source>
        <dbReference type="Proteomes" id="UP001212997"/>
    </source>
</evidence>
<evidence type="ECO:0000256" key="11">
    <source>
        <dbReference type="ARBA" id="ARBA00022908"/>
    </source>
</evidence>
<keyword evidence="9" id="KW-0067">ATP-binding</keyword>
<dbReference type="GO" id="GO:0046872">
    <property type="term" value="F:metal ion binding"/>
    <property type="evidence" value="ECO:0007669"/>
    <property type="project" value="UniProtKB-KW"/>
</dbReference>
<evidence type="ECO:0000256" key="2">
    <source>
        <dbReference type="ARBA" id="ARBA00022670"/>
    </source>
</evidence>
<dbReference type="Pfam" id="PF13976">
    <property type="entry name" value="gag_pre-integrs"/>
    <property type="match status" value="1"/>
</dbReference>
<comment type="function">
    <text evidence="1">The aspartyl protease (PR) mediates the proteolytic cleavages of the Gag and Gag-Pol polyproteins after assembly of the VLP.</text>
</comment>
<feature type="domain" description="Retrovirus-related Pol polyprotein from transposon TNT 1-94-like beta-barrel" evidence="16">
    <location>
        <begin position="245"/>
        <end position="329"/>
    </location>
</feature>
<dbReference type="Pfam" id="PF22936">
    <property type="entry name" value="Pol_BBD"/>
    <property type="match status" value="1"/>
</dbReference>
<keyword evidence="3" id="KW-0548">Nucleotidyltransferase</keyword>
<keyword evidence="13" id="KW-0239">DNA-directed DNA polymerase</keyword>
<evidence type="ECO:0000256" key="3">
    <source>
        <dbReference type="ARBA" id="ARBA00022695"/>
    </source>
</evidence>
<keyword evidence="18" id="KW-1185">Reference proteome</keyword>
<dbReference type="GO" id="GO:0006508">
    <property type="term" value="P:proteolysis"/>
    <property type="evidence" value="ECO:0007669"/>
    <property type="project" value="UniProtKB-KW"/>
</dbReference>
<protein>
    <recommendedName>
        <fullName evidence="19">GAG-pre-integrase domain-containing protein</fullName>
    </recommendedName>
</protein>
<evidence type="ECO:0000256" key="4">
    <source>
        <dbReference type="ARBA" id="ARBA00022722"/>
    </source>
</evidence>
<dbReference type="EMBL" id="JANAWD010001155">
    <property type="protein sequence ID" value="KAJ3474092.1"/>
    <property type="molecule type" value="Genomic_DNA"/>
</dbReference>
<keyword evidence="2" id="KW-0645">Protease</keyword>
<evidence type="ECO:0000256" key="14">
    <source>
        <dbReference type="ARBA" id="ARBA00023172"/>
    </source>
</evidence>
<evidence type="ECO:0000256" key="1">
    <source>
        <dbReference type="ARBA" id="ARBA00002180"/>
    </source>
</evidence>